<keyword evidence="1" id="KW-0732">Signal</keyword>
<evidence type="ECO:0000313" key="3">
    <source>
        <dbReference type="Proteomes" id="UP000596202"/>
    </source>
</evidence>
<dbReference type="GeneID" id="93527229"/>
<dbReference type="RefSeq" id="WP_002991784.1">
    <property type="nucleotide sequence ID" value="NZ_CP068108.1"/>
</dbReference>
<organism evidence="2 3">
    <name type="scientific">Myroides odoratus</name>
    <name type="common">Flavobacterium odoratum</name>
    <dbReference type="NCBI Taxonomy" id="256"/>
    <lineage>
        <taxon>Bacteria</taxon>
        <taxon>Pseudomonadati</taxon>
        <taxon>Bacteroidota</taxon>
        <taxon>Flavobacteriia</taxon>
        <taxon>Flavobacteriales</taxon>
        <taxon>Flavobacteriaceae</taxon>
        <taxon>Myroides</taxon>
    </lineage>
</organism>
<evidence type="ECO:0000313" key="2">
    <source>
        <dbReference type="EMBL" id="QQU01324.1"/>
    </source>
</evidence>
<sequence>MKKIILLLCLCSMSSMRAQNIDSKIKETIYQFIYKENQYNNRLDWKNKEQLDMLIYIEPIHSNIEGIDIYFFRVTLKPERAYLLISQKNETIVIGEKNKDMVEELKELYDFLLCSEEDKLSFLQCVSNNLFFIYRNNLEVENSNRIKVNGEYIK</sequence>
<gene>
    <name evidence="2" type="ORF">I6I88_06155</name>
</gene>
<dbReference type="EMBL" id="CP068108">
    <property type="protein sequence ID" value="QQU01324.1"/>
    <property type="molecule type" value="Genomic_DNA"/>
</dbReference>
<feature type="signal peptide" evidence="1">
    <location>
        <begin position="1"/>
        <end position="18"/>
    </location>
</feature>
<name>A0A9Q7EBG6_MYROD</name>
<feature type="chain" id="PRO_5040251950" evidence="1">
    <location>
        <begin position="19"/>
        <end position="154"/>
    </location>
</feature>
<protein>
    <submittedName>
        <fullName evidence="2">Uncharacterized protein</fullName>
    </submittedName>
</protein>
<dbReference type="Proteomes" id="UP000596202">
    <property type="component" value="Chromosome"/>
</dbReference>
<evidence type="ECO:0000256" key="1">
    <source>
        <dbReference type="SAM" id="SignalP"/>
    </source>
</evidence>
<dbReference type="OrthoDB" id="9883595at2"/>
<dbReference type="AlphaFoldDB" id="A0A9Q7EBG6"/>
<accession>A0A9Q7EBG6</accession>
<reference evidence="2 3" key="1">
    <citation type="submission" date="2021-01" db="EMBL/GenBank/DDBJ databases">
        <title>FDA dAtabase for Regulatory Grade micrObial Sequences (FDA-ARGOS): Supporting development and validation of Infectious Disease Dx tests.</title>
        <authorList>
            <person name="Sproer C."/>
            <person name="Gronow S."/>
            <person name="Severitt S."/>
            <person name="Schroder I."/>
            <person name="Tallon L."/>
            <person name="Sadzewicz L."/>
            <person name="Zhao X."/>
            <person name="Boylan J."/>
            <person name="Ott S."/>
            <person name="Bowen H."/>
            <person name="Vavikolanu K."/>
            <person name="Mehta A."/>
            <person name="Aluvathingal J."/>
            <person name="Nadendla S."/>
            <person name="Lowell S."/>
            <person name="Myers T."/>
            <person name="Yan Y."/>
            <person name="Sichtig H."/>
        </authorList>
    </citation>
    <scope>NUCLEOTIDE SEQUENCE [LARGE SCALE GENOMIC DNA]</scope>
    <source>
        <strain evidence="2 3">FDAARGOS_1131</strain>
    </source>
</reference>
<proteinExistence type="predicted"/>